<feature type="domain" description="GAF" evidence="1">
    <location>
        <begin position="25"/>
        <end position="156"/>
    </location>
</feature>
<dbReference type="InterPro" id="IPR003018">
    <property type="entry name" value="GAF"/>
</dbReference>
<proteinExistence type="predicted"/>
<organism evidence="2 3">
    <name type="scientific">Kriegella aquimaris</name>
    <dbReference type="NCBI Taxonomy" id="192904"/>
    <lineage>
        <taxon>Bacteria</taxon>
        <taxon>Pseudomonadati</taxon>
        <taxon>Bacteroidota</taxon>
        <taxon>Flavobacteriia</taxon>
        <taxon>Flavobacteriales</taxon>
        <taxon>Flavobacteriaceae</taxon>
        <taxon>Kriegella</taxon>
    </lineage>
</organism>
<dbReference type="Proteomes" id="UP000199440">
    <property type="component" value="Unassembled WGS sequence"/>
</dbReference>
<dbReference type="SUPFAM" id="SSF55781">
    <property type="entry name" value="GAF domain-like"/>
    <property type="match status" value="1"/>
</dbReference>
<dbReference type="OrthoDB" id="851005at2"/>
<dbReference type="EMBL" id="FNGV01000003">
    <property type="protein sequence ID" value="SDL85858.1"/>
    <property type="molecule type" value="Genomic_DNA"/>
</dbReference>
<name>A0A1G9NH29_9FLAO</name>
<dbReference type="AlphaFoldDB" id="A0A1G9NH29"/>
<dbReference type="Pfam" id="PF13185">
    <property type="entry name" value="GAF_2"/>
    <property type="match status" value="1"/>
</dbReference>
<dbReference type="RefSeq" id="WP_089887569.1">
    <property type="nucleotide sequence ID" value="NZ_FNGV01000003.1"/>
</dbReference>
<dbReference type="STRING" id="192904.SAMN04488514_103179"/>
<keyword evidence="3" id="KW-1185">Reference proteome</keyword>
<reference evidence="2 3" key="1">
    <citation type="submission" date="2016-10" db="EMBL/GenBank/DDBJ databases">
        <authorList>
            <person name="de Groot N.N."/>
        </authorList>
    </citation>
    <scope>NUCLEOTIDE SEQUENCE [LARGE SCALE GENOMIC DNA]</scope>
    <source>
        <strain evidence="2 3">DSM 19886</strain>
    </source>
</reference>
<evidence type="ECO:0000313" key="3">
    <source>
        <dbReference type="Proteomes" id="UP000199440"/>
    </source>
</evidence>
<protein>
    <submittedName>
        <fullName evidence="2">GAF domain-containing protein</fullName>
    </submittedName>
</protein>
<gene>
    <name evidence="2" type="ORF">SAMN04488514_103179</name>
</gene>
<evidence type="ECO:0000313" key="2">
    <source>
        <dbReference type="EMBL" id="SDL85858.1"/>
    </source>
</evidence>
<sequence>MNRTAKSNQDAIFSLLEEKPVNWQSVLAEVIASFDCTTGTIHFLEGGTQLLKLQAHQGIPEFLLPKLAIIPIGKGMAGIAAERREPVEMCNLQTDSSGVARPAAKETKVEGSIAVPMLLDDTLFGVLGIAKPVPYDFTDEESTDLLSIGAAISRVIKKG</sequence>
<evidence type="ECO:0000259" key="1">
    <source>
        <dbReference type="Pfam" id="PF13185"/>
    </source>
</evidence>
<dbReference type="Gene3D" id="3.30.450.40">
    <property type="match status" value="1"/>
</dbReference>
<accession>A0A1G9NH29</accession>
<dbReference type="InterPro" id="IPR029016">
    <property type="entry name" value="GAF-like_dom_sf"/>
</dbReference>